<dbReference type="EMBL" id="VDEM01000115">
    <property type="protein sequence ID" value="KAF0821372.1"/>
    <property type="molecule type" value="Genomic_DNA"/>
</dbReference>
<protein>
    <submittedName>
        <fullName evidence="1">Uncharacterized protein</fullName>
    </submittedName>
</protein>
<dbReference type="Proteomes" id="UP000465778">
    <property type="component" value="Unassembled WGS sequence"/>
</dbReference>
<feature type="non-terminal residue" evidence="1">
    <location>
        <position position="33"/>
    </location>
</feature>
<reference evidence="1 2" key="1">
    <citation type="journal article" date="2020" name="G3 (Bethesda)">
        <title>Whole Genome Sequencing and Comparative Genomics of Two Nematicidal Bacillus Strains Reveals a Wide Range of Possible Virulence Factors.</title>
        <authorList>
            <person name="Susic N."/>
            <person name="Janezic S."/>
            <person name="Rupnik M."/>
            <person name="Geric Stare B."/>
        </authorList>
    </citation>
    <scope>NUCLEOTIDE SEQUENCE [LARGE SCALE GENOMIC DNA]</scope>
    <source>
        <strain evidence="1 2">I-1582</strain>
    </source>
</reference>
<name>A0A800MRZ3_CYTFI</name>
<accession>A0A800MRZ3</accession>
<evidence type="ECO:0000313" key="1">
    <source>
        <dbReference type="EMBL" id="KAF0821372.1"/>
    </source>
</evidence>
<evidence type="ECO:0000313" key="2">
    <source>
        <dbReference type="Proteomes" id="UP000465778"/>
    </source>
</evidence>
<gene>
    <name evidence="1" type="ORF">KIS1582_4914</name>
</gene>
<sequence>MENFISSYYFYKNTQLFWRKLVVKTFNMENSIV</sequence>
<organism evidence="1 2">
    <name type="scientific">Cytobacillus firmus</name>
    <name type="common">Bacillus firmus</name>
    <dbReference type="NCBI Taxonomy" id="1399"/>
    <lineage>
        <taxon>Bacteria</taxon>
        <taxon>Bacillati</taxon>
        <taxon>Bacillota</taxon>
        <taxon>Bacilli</taxon>
        <taxon>Bacillales</taxon>
        <taxon>Bacillaceae</taxon>
        <taxon>Cytobacillus</taxon>
    </lineage>
</organism>
<proteinExistence type="predicted"/>
<dbReference type="AlphaFoldDB" id="A0A800MRZ3"/>
<comment type="caution">
    <text evidence="1">The sequence shown here is derived from an EMBL/GenBank/DDBJ whole genome shotgun (WGS) entry which is preliminary data.</text>
</comment>